<dbReference type="GO" id="GO:0016020">
    <property type="term" value="C:membrane"/>
    <property type="evidence" value="ECO:0007669"/>
    <property type="project" value="InterPro"/>
</dbReference>
<gene>
    <name evidence="3" type="ORF">BSTOLATCC_MIC18462</name>
</gene>
<evidence type="ECO:0008006" key="5">
    <source>
        <dbReference type="Google" id="ProtNLM"/>
    </source>
</evidence>
<keyword evidence="1" id="KW-0175">Coiled coil</keyword>
<feature type="transmembrane region" description="Helical" evidence="2">
    <location>
        <begin position="327"/>
        <end position="345"/>
    </location>
</feature>
<evidence type="ECO:0000256" key="2">
    <source>
        <dbReference type="SAM" id="Phobius"/>
    </source>
</evidence>
<keyword evidence="2" id="KW-0812">Transmembrane</keyword>
<evidence type="ECO:0000256" key="1">
    <source>
        <dbReference type="SAM" id="Coils"/>
    </source>
</evidence>
<protein>
    <recommendedName>
        <fullName evidence="5">Transmembrane protein</fullName>
    </recommendedName>
</protein>
<feature type="transmembrane region" description="Helical" evidence="2">
    <location>
        <begin position="175"/>
        <end position="194"/>
    </location>
</feature>
<feature type="transmembrane region" description="Helical" evidence="2">
    <location>
        <begin position="267"/>
        <end position="286"/>
    </location>
</feature>
<dbReference type="AlphaFoldDB" id="A0AAU9IRT9"/>
<feature type="transmembrane region" description="Helical" evidence="2">
    <location>
        <begin position="135"/>
        <end position="155"/>
    </location>
</feature>
<evidence type="ECO:0000313" key="3">
    <source>
        <dbReference type="EMBL" id="CAG9317208.1"/>
    </source>
</evidence>
<comment type="caution">
    <text evidence="3">The sequence shown here is derived from an EMBL/GenBank/DDBJ whole genome shotgun (WGS) entry which is preliminary data.</text>
</comment>
<keyword evidence="2" id="KW-1133">Transmembrane helix</keyword>
<dbReference type="Proteomes" id="UP001162131">
    <property type="component" value="Unassembled WGS sequence"/>
</dbReference>
<dbReference type="InterPro" id="IPR015449">
    <property type="entry name" value="K_chnl_Ca-activ_SK"/>
</dbReference>
<sequence length="430" mass="50702">MKNQQFNPRVSMIINQRNLQSQNSFKQWRACETIHTIFAIAGLILAGIDYEINYSSFRTASNCLENSTADEFFRLIITFATLVSIFFLLLRYFIKNSWEEDLEYEKHNLPIRQSQILIDEEDEWNKKQNFKFPGILCLEILLLLVFPYPNVYWKFYVPLRYNFETYQTCYTLLEVTYFIMHFRCIFLLRALANYSPYENYLARLYCKKHNVSPDINFSFKCIFRKAPIIWTIIAIQIPTIFLLGTTLRVIERPLSNITEQDFANPWTAWYLIFCMMAILGFGPVWPFTVYGRFIGCILGYAIGRFGFTMLFYKSEKSIVFDEKQHQAFISILGTSAAATVIQNGMRYMISRKKRGPEHPMTVDYFWKLKTAILEFKDKKDEVRVLDNTQDKIARDLRQSIKNIDAKLDRSIKQAEKLLRAPIEKKIAPDS</sequence>
<feature type="transmembrane region" description="Helical" evidence="2">
    <location>
        <begin position="293"/>
        <end position="312"/>
    </location>
</feature>
<dbReference type="GO" id="GO:0016286">
    <property type="term" value="F:small conductance calcium-activated potassium channel activity"/>
    <property type="evidence" value="ECO:0007669"/>
    <property type="project" value="InterPro"/>
</dbReference>
<dbReference type="EMBL" id="CAJZBQ010000018">
    <property type="protein sequence ID" value="CAG9317208.1"/>
    <property type="molecule type" value="Genomic_DNA"/>
</dbReference>
<name>A0AAU9IRT9_9CILI</name>
<organism evidence="3 4">
    <name type="scientific">Blepharisma stoltei</name>
    <dbReference type="NCBI Taxonomy" id="1481888"/>
    <lineage>
        <taxon>Eukaryota</taxon>
        <taxon>Sar</taxon>
        <taxon>Alveolata</taxon>
        <taxon>Ciliophora</taxon>
        <taxon>Postciliodesmatophora</taxon>
        <taxon>Heterotrichea</taxon>
        <taxon>Heterotrichida</taxon>
        <taxon>Blepharismidae</taxon>
        <taxon>Blepharisma</taxon>
    </lineage>
</organism>
<keyword evidence="4" id="KW-1185">Reference proteome</keyword>
<feature type="transmembrane region" description="Helical" evidence="2">
    <location>
        <begin position="228"/>
        <end position="247"/>
    </location>
</feature>
<dbReference type="PANTHER" id="PTHR10153">
    <property type="entry name" value="SMALL CONDUCTANCE CALCIUM-ACTIVATED POTASSIUM CHANNEL"/>
    <property type="match status" value="1"/>
</dbReference>
<keyword evidence="2" id="KW-0472">Membrane</keyword>
<proteinExistence type="predicted"/>
<feature type="transmembrane region" description="Helical" evidence="2">
    <location>
        <begin position="34"/>
        <end position="52"/>
    </location>
</feature>
<feature type="transmembrane region" description="Helical" evidence="2">
    <location>
        <begin position="72"/>
        <end position="94"/>
    </location>
</feature>
<evidence type="ECO:0000313" key="4">
    <source>
        <dbReference type="Proteomes" id="UP001162131"/>
    </source>
</evidence>
<reference evidence="3" key="1">
    <citation type="submission" date="2021-09" db="EMBL/GenBank/DDBJ databases">
        <authorList>
            <consortium name="AG Swart"/>
            <person name="Singh M."/>
            <person name="Singh A."/>
            <person name="Seah K."/>
            <person name="Emmerich C."/>
        </authorList>
    </citation>
    <scope>NUCLEOTIDE SEQUENCE</scope>
    <source>
        <strain evidence="3">ATCC30299</strain>
    </source>
</reference>
<accession>A0AAU9IRT9</accession>
<feature type="coiled-coil region" evidence="1">
    <location>
        <begin position="393"/>
        <end position="420"/>
    </location>
</feature>